<dbReference type="OrthoDB" id="159449at2759"/>
<dbReference type="PROSITE" id="PS50086">
    <property type="entry name" value="TBC_RABGAP"/>
    <property type="match status" value="1"/>
</dbReference>
<protein>
    <submittedName>
        <fullName evidence="3">Tbc1 domain family member 10a-like protein</fullName>
    </submittedName>
</protein>
<dbReference type="GO" id="GO:0031267">
    <property type="term" value="F:small GTPase binding"/>
    <property type="evidence" value="ECO:0007669"/>
    <property type="project" value="TreeGrafter"/>
</dbReference>
<gene>
    <name evidence="3" type="ORF">Malapachy_2393</name>
</gene>
<feature type="compositionally biased region" description="Polar residues" evidence="1">
    <location>
        <begin position="314"/>
        <end position="324"/>
    </location>
</feature>
<dbReference type="InterPro" id="IPR035969">
    <property type="entry name" value="Rab-GAP_TBC_sf"/>
</dbReference>
<dbReference type="PANTHER" id="PTHR47219">
    <property type="entry name" value="RAB GTPASE-ACTIVATING PROTEIN 1-LIKE"/>
    <property type="match status" value="1"/>
</dbReference>
<dbReference type="Pfam" id="PF00566">
    <property type="entry name" value="RabGAP-TBC"/>
    <property type="match status" value="1"/>
</dbReference>
<dbReference type="STRING" id="77020.A0A0N0RSJ9"/>
<dbReference type="SMART" id="SM00164">
    <property type="entry name" value="TBC"/>
    <property type="match status" value="1"/>
</dbReference>
<dbReference type="VEuPathDB" id="FungiDB:Malapachy_2393"/>
<evidence type="ECO:0000313" key="3">
    <source>
        <dbReference type="EMBL" id="KOS15622.1"/>
    </source>
</evidence>
<dbReference type="PANTHER" id="PTHR47219:SF9">
    <property type="entry name" value="GTPASE ACTIVATING PROTEIN AND CENTROSOME-ASSOCIATED, ISOFORM B"/>
    <property type="match status" value="1"/>
</dbReference>
<feature type="region of interest" description="Disordered" evidence="1">
    <location>
        <begin position="230"/>
        <end position="341"/>
    </location>
</feature>
<accession>A0A0N0RSJ9</accession>
<evidence type="ECO:0000259" key="2">
    <source>
        <dbReference type="PROSITE" id="PS50086"/>
    </source>
</evidence>
<dbReference type="RefSeq" id="XP_017993254.1">
    <property type="nucleotide sequence ID" value="XM_018136883.1"/>
</dbReference>
<proteinExistence type="predicted"/>
<feature type="region of interest" description="Disordered" evidence="1">
    <location>
        <begin position="101"/>
        <end position="145"/>
    </location>
</feature>
<feature type="domain" description="Rab-GAP TBC" evidence="2">
    <location>
        <begin position="383"/>
        <end position="577"/>
    </location>
</feature>
<dbReference type="GeneID" id="28728758"/>
<evidence type="ECO:0000313" key="4">
    <source>
        <dbReference type="Proteomes" id="UP000037751"/>
    </source>
</evidence>
<reference evidence="3 4" key="1">
    <citation type="submission" date="2015-07" db="EMBL/GenBank/DDBJ databases">
        <title>Draft Genome Sequence of Malassezia furfur CBS1878 and Malassezia pachydermatis CBS1879.</title>
        <authorList>
            <person name="Triana S."/>
            <person name="Ohm R."/>
            <person name="Gonzalez A."/>
            <person name="DeCock H."/>
            <person name="Restrepo S."/>
            <person name="Celis A."/>
        </authorList>
    </citation>
    <scope>NUCLEOTIDE SEQUENCE [LARGE SCALE GENOMIC DNA]</scope>
    <source>
        <strain evidence="3 4">CBS 1879</strain>
    </source>
</reference>
<comment type="caution">
    <text evidence="3">The sequence shown here is derived from an EMBL/GenBank/DDBJ whole genome shotgun (WGS) entry which is preliminary data.</text>
</comment>
<dbReference type="SUPFAM" id="SSF47923">
    <property type="entry name" value="Ypt/Rab-GAP domain of gyp1p"/>
    <property type="match status" value="2"/>
</dbReference>
<dbReference type="GO" id="GO:0005096">
    <property type="term" value="F:GTPase activator activity"/>
    <property type="evidence" value="ECO:0007669"/>
    <property type="project" value="TreeGrafter"/>
</dbReference>
<dbReference type="InterPro" id="IPR000195">
    <property type="entry name" value="Rab-GAP-TBC_dom"/>
</dbReference>
<dbReference type="Gene3D" id="1.10.472.80">
    <property type="entry name" value="Ypt/Rab-GAP domain of gyp1p, domain 3"/>
    <property type="match status" value="1"/>
</dbReference>
<feature type="compositionally biased region" description="Low complexity" evidence="1">
    <location>
        <begin position="106"/>
        <end position="115"/>
    </location>
</feature>
<keyword evidence="4" id="KW-1185">Reference proteome</keyword>
<dbReference type="Proteomes" id="UP000037751">
    <property type="component" value="Unassembled WGS sequence"/>
</dbReference>
<organism evidence="3 4">
    <name type="scientific">Malassezia pachydermatis</name>
    <dbReference type="NCBI Taxonomy" id="77020"/>
    <lineage>
        <taxon>Eukaryota</taxon>
        <taxon>Fungi</taxon>
        <taxon>Dikarya</taxon>
        <taxon>Basidiomycota</taxon>
        <taxon>Ustilaginomycotina</taxon>
        <taxon>Malasseziomycetes</taxon>
        <taxon>Malasseziales</taxon>
        <taxon>Malasseziaceae</taxon>
        <taxon>Malassezia</taxon>
    </lineage>
</organism>
<dbReference type="EMBL" id="LGAV01000002">
    <property type="protein sequence ID" value="KOS15622.1"/>
    <property type="molecule type" value="Genomic_DNA"/>
</dbReference>
<feature type="compositionally biased region" description="Low complexity" evidence="1">
    <location>
        <begin position="302"/>
        <end position="313"/>
    </location>
</feature>
<dbReference type="Gene3D" id="1.10.8.270">
    <property type="entry name" value="putative rabgap domain of human tbc1 domain family member 14 like domains"/>
    <property type="match status" value="1"/>
</dbReference>
<evidence type="ECO:0000256" key="1">
    <source>
        <dbReference type="SAM" id="MobiDB-lite"/>
    </source>
</evidence>
<dbReference type="Gene3D" id="1.10.10.750">
    <property type="entry name" value="Ypt/Rab-GAP domain of gyp1p, domain 1"/>
    <property type="match status" value="1"/>
</dbReference>
<sequence>MNRAPSGQPDMLAFRQGEQVTVLYQVAHPGHADYPGGLYLGCCAYSIGLFHGSDMRVMPPLYSVGLVDAQIPLKERAKAPTTPVQSIHLPPGYVLTRTKPFEEAPSEAPAPSTSSQTLPQTVRTPPVMSMDPEEDEKMWGDSRDGEDPTYAIYDAYFQPVGYNDMPSNKGDRPATNHSHEALLQALDGLDTADVSGVADDSMVHPRPIDEAMNQMTGDGTNRLLRDSISIPETQMSSTTRSTSNASGYHGKYVQTPEFDRMYHRQSTPHRTGGRPISSDMGHVSSPLRRLHTPEKASTPIRSLPMMASSSSLPTPRSGTPQDGTLPTPAPSVHGSPIGKPTLDTSENALSERAQLFQQWTTLLTDRSKASRTHKKALQLVHVGVPHALRGRIWMLMAGKRMHPKEGVFQKMCQACEESLQDPTKYPFSMLIEQDLDQCFPKTQPFEGLNGSTRDDIRLILYAYAYYHPDIGYTEGMCLVVGILLTHLERENAFWLLDTFVREYGMDRVYAGHMQRLHIDNFVVDEILRLVRPALHHRLKDLHIEPILFMPGWILPLFVRTLPWTTLLRVWDMFLCYGHPFLIRVVVAIVCLSEESLMQLTDPNDRSAALRQLVFVNPAPLNEQQLLRQALELPITDKEILKMEISAEGLVNPAARPSTALDRNENVLRGQLQGKPVTKKTLRLLTGRKKRK</sequence>
<dbReference type="InterPro" id="IPR050302">
    <property type="entry name" value="Rab_GAP_TBC_domain"/>
</dbReference>
<name>A0A0N0RSJ9_9BASI</name>
<dbReference type="AlphaFoldDB" id="A0A0N0RSJ9"/>
<feature type="compositionally biased region" description="Polar residues" evidence="1">
    <location>
        <begin position="230"/>
        <end position="246"/>
    </location>
</feature>